<dbReference type="EMBL" id="JASJUT010000003">
    <property type="protein sequence ID" value="MDK2595442.1"/>
    <property type="molecule type" value="Genomic_DNA"/>
</dbReference>
<dbReference type="Proteomes" id="UP001231915">
    <property type="component" value="Unassembled WGS sequence"/>
</dbReference>
<gene>
    <name evidence="1" type="ORF">QNM18_10340</name>
</gene>
<evidence type="ECO:0000313" key="1">
    <source>
        <dbReference type="EMBL" id="MDK2595442.1"/>
    </source>
</evidence>
<dbReference type="Gene3D" id="1.10.260.40">
    <property type="entry name" value="lambda repressor-like DNA-binding domains"/>
    <property type="match status" value="1"/>
</dbReference>
<keyword evidence="2" id="KW-1185">Reference proteome</keyword>
<proteinExistence type="predicted"/>
<evidence type="ECO:0000313" key="2">
    <source>
        <dbReference type="Proteomes" id="UP001231915"/>
    </source>
</evidence>
<accession>A0ABT7EKA1</accession>
<organism evidence="1 2">
    <name type="scientific">Pseudoalteromonas obscura</name>
    <dbReference type="NCBI Taxonomy" id="3048491"/>
    <lineage>
        <taxon>Bacteria</taxon>
        <taxon>Pseudomonadati</taxon>
        <taxon>Pseudomonadota</taxon>
        <taxon>Gammaproteobacteria</taxon>
        <taxon>Alteromonadales</taxon>
        <taxon>Pseudoalteromonadaceae</taxon>
        <taxon>Pseudoalteromonas</taxon>
    </lineage>
</organism>
<protein>
    <submittedName>
        <fullName evidence="1">Helix-turn-helix transcriptional regulator</fullName>
    </submittedName>
</protein>
<dbReference type="RefSeq" id="WP_211010844.1">
    <property type="nucleotide sequence ID" value="NZ_JASJUT010000003.1"/>
</dbReference>
<name>A0ABT7EKA1_9GAMM</name>
<dbReference type="InterPro" id="IPR010982">
    <property type="entry name" value="Lambda_DNA-bd_dom_sf"/>
</dbReference>
<dbReference type="SUPFAM" id="SSF47413">
    <property type="entry name" value="lambda repressor-like DNA-binding domains"/>
    <property type="match status" value="1"/>
</dbReference>
<sequence>MKFKALIINAIKLLWLEISIVTKSMRLDSGLSQCELGKRLLPSVNESTISAWEEGEEPIPVYQFIMICFVCGFTSEKKTKQQLKNQRTDKK</sequence>
<comment type="caution">
    <text evidence="1">The sequence shown here is derived from an EMBL/GenBank/DDBJ whole genome shotgun (WGS) entry which is preliminary data.</text>
</comment>
<reference evidence="1 2" key="1">
    <citation type="submission" date="2023-05" db="EMBL/GenBank/DDBJ databases">
        <title>Pseudoalteromonas ardens sp. nov., Pseudoalteromonas obscura sp. nov., and Pseudoalteromonas umbrosa sp. nov., isolated from the coral Montipora capitata.</title>
        <authorList>
            <person name="Thomas E.M."/>
            <person name="Smith E.M."/>
            <person name="Papke E."/>
            <person name="Shlafstein M.D."/>
            <person name="Oline D.K."/>
            <person name="Videau P."/>
            <person name="Saw J.H."/>
            <person name="Strangman W.K."/>
            <person name="Ushijima B."/>
        </authorList>
    </citation>
    <scope>NUCLEOTIDE SEQUENCE [LARGE SCALE GENOMIC DNA]</scope>
    <source>
        <strain evidence="1 2">P94</strain>
    </source>
</reference>